<reference evidence="3 4" key="1">
    <citation type="submission" date="2019-01" db="EMBL/GenBank/DDBJ databases">
        <title>Lacunisphaera sp. strain TWA-58.</title>
        <authorList>
            <person name="Chen W.-M."/>
        </authorList>
    </citation>
    <scope>NUCLEOTIDE SEQUENCE [LARGE SCALE GENOMIC DNA]</scope>
    <source>
        <strain evidence="3 4">TWA-58</strain>
    </source>
</reference>
<protein>
    <submittedName>
        <fullName evidence="3">Uncharacterized protein</fullName>
    </submittedName>
</protein>
<proteinExistence type="predicted"/>
<accession>A0A4Q1C405</accession>
<dbReference type="RefSeq" id="WP_129048695.1">
    <property type="nucleotide sequence ID" value="NZ_SDHX01000002.1"/>
</dbReference>
<feature type="transmembrane region" description="Helical" evidence="2">
    <location>
        <begin position="6"/>
        <end position="37"/>
    </location>
</feature>
<evidence type="ECO:0000256" key="2">
    <source>
        <dbReference type="SAM" id="Phobius"/>
    </source>
</evidence>
<sequence length="85" mass="8918">MPLVRLLIAGLVAIFAMVAVLFTAVMVFLAGAVAWVLQQFRPRPAAPGSARPVNPGGARRSPAGRGDVIDIEATQVSEKPADRLP</sequence>
<keyword evidence="2" id="KW-1133">Transmembrane helix</keyword>
<keyword evidence="2" id="KW-0472">Membrane</keyword>
<dbReference type="EMBL" id="SDHX01000002">
    <property type="protein sequence ID" value="RXK53107.1"/>
    <property type="molecule type" value="Genomic_DNA"/>
</dbReference>
<keyword evidence="4" id="KW-1185">Reference proteome</keyword>
<evidence type="ECO:0000313" key="4">
    <source>
        <dbReference type="Proteomes" id="UP000290218"/>
    </source>
</evidence>
<comment type="caution">
    <text evidence="3">The sequence shown here is derived from an EMBL/GenBank/DDBJ whole genome shotgun (WGS) entry which is preliminary data.</text>
</comment>
<dbReference type="Proteomes" id="UP000290218">
    <property type="component" value="Unassembled WGS sequence"/>
</dbReference>
<organism evidence="3 4">
    <name type="scientific">Oleiharenicola lentus</name>
    <dbReference type="NCBI Taxonomy" id="2508720"/>
    <lineage>
        <taxon>Bacteria</taxon>
        <taxon>Pseudomonadati</taxon>
        <taxon>Verrucomicrobiota</taxon>
        <taxon>Opitutia</taxon>
        <taxon>Opitutales</taxon>
        <taxon>Opitutaceae</taxon>
        <taxon>Oleiharenicola</taxon>
    </lineage>
</organism>
<dbReference type="AlphaFoldDB" id="A0A4Q1C405"/>
<gene>
    <name evidence="3" type="ORF">ESB00_15475</name>
</gene>
<keyword evidence="2" id="KW-0812">Transmembrane</keyword>
<feature type="region of interest" description="Disordered" evidence="1">
    <location>
        <begin position="44"/>
        <end position="85"/>
    </location>
</feature>
<name>A0A4Q1C405_9BACT</name>
<evidence type="ECO:0000256" key="1">
    <source>
        <dbReference type="SAM" id="MobiDB-lite"/>
    </source>
</evidence>
<evidence type="ECO:0000313" key="3">
    <source>
        <dbReference type="EMBL" id="RXK53107.1"/>
    </source>
</evidence>
<feature type="compositionally biased region" description="Low complexity" evidence="1">
    <location>
        <begin position="44"/>
        <end position="66"/>
    </location>
</feature>